<comment type="caution">
    <text evidence="1">The sequence shown here is derived from an EMBL/GenBank/DDBJ whole genome shotgun (WGS) entry which is preliminary data.</text>
</comment>
<proteinExistence type="predicted"/>
<gene>
    <name evidence="1" type="ORF">COEU31_21880</name>
</gene>
<dbReference type="EMBL" id="BLYL01000014">
    <property type="protein sequence ID" value="GFO95142.1"/>
    <property type="molecule type" value="Genomic_DNA"/>
</dbReference>
<name>A0AAI9K5V1_9FIRM</name>
<organism evidence="1 2">
    <name type="scientific">Coprococcus eutactus</name>
    <dbReference type="NCBI Taxonomy" id="33043"/>
    <lineage>
        <taxon>Bacteria</taxon>
        <taxon>Bacillati</taxon>
        <taxon>Bacillota</taxon>
        <taxon>Clostridia</taxon>
        <taxon>Lachnospirales</taxon>
        <taxon>Lachnospiraceae</taxon>
        <taxon>Coprococcus</taxon>
    </lineage>
</organism>
<sequence>MFAVRLRHFLYGMDGFHERREEMLKKIYTELVQIRKELQTIRKLLEYKPIDTLIIQKEYR</sequence>
<evidence type="ECO:0000313" key="1">
    <source>
        <dbReference type="EMBL" id="GFO95142.1"/>
    </source>
</evidence>
<evidence type="ECO:0000313" key="2">
    <source>
        <dbReference type="Proteomes" id="UP000660047"/>
    </source>
</evidence>
<protein>
    <submittedName>
        <fullName evidence="1">Uncharacterized protein</fullName>
    </submittedName>
</protein>
<reference evidence="1" key="1">
    <citation type="submission" date="2020-06" db="EMBL/GenBank/DDBJ databases">
        <title>Characterization of fructooligosaccharide metabolism and fructooligosaccharide-degrading enzymes in human commensal butyrate producers.</title>
        <authorList>
            <person name="Tanno H."/>
            <person name="Fujii T."/>
            <person name="Hirano K."/>
            <person name="Maeno S."/>
            <person name="Tonozuka T."/>
            <person name="Sakamoto M."/>
            <person name="Ohkuma M."/>
            <person name="Tochio T."/>
            <person name="Endo A."/>
        </authorList>
    </citation>
    <scope>NUCLEOTIDE SEQUENCE</scope>
    <source>
        <strain evidence="1">JCM 31265</strain>
    </source>
</reference>
<accession>A0AAI9K5V1</accession>
<dbReference type="AlphaFoldDB" id="A0AAI9K5V1"/>
<dbReference type="Proteomes" id="UP000660047">
    <property type="component" value="Unassembled WGS sequence"/>
</dbReference>